<dbReference type="EMBL" id="CAJNNW010012065">
    <property type="protein sequence ID" value="CAE8653941.1"/>
    <property type="molecule type" value="Genomic_DNA"/>
</dbReference>
<feature type="repeat" description="TPR" evidence="1">
    <location>
        <begin position="220"/>
        <end position="253"/>
    </location>
</feature>
<dbReference type="PROSITE" id="PS50005">
    <property type="entry name" value="TPR"/>
    <property type="match status" value="1"/>
</dbReference>
<reference evidence="2" key="1">
    <citation type="submission" date="2021-02" db="EMBL/GenBank/DDBJ databases">
        <authorList>
            <person name="Dougan E. K."/>
            <person name="Rhodes N."/>
            <person name="Thang M."/>
            <person name="Chan C."/>
        </authorList>
    </citation>
    <scope>NUCLEOTIDE SEQUENCE</scope>
</reference>
<protein>
    <submittedName>
        <fullName evidence="2">Uncharacterized protein</fullName>
    </submittedName>
</protein>
<comment type="caution">
    <text evidence="2">The sequence shown here is derived from an EMBL/GenBank/DDBJ whole genome shotgun (WGS) entry which is preliminary data.</text>
</comment>
<evidence type="ECO:0000313" key="3">
    <source>
        <dbReference type="Proteomes" id="UP000626109"/>
    </source>
</evidence>
<organism evidence="2 3">
    <name type="scientific">Polarella glacialis</name>
    <name type="common">Dinoflagellate</name>
    <dbReference type="NCBI Taxonomy" id="89957"/>
    <lineage>
        <taxon>Eukaryota</taxon>
        <taxon>Sar</taxon>
        <taxon>Alveolata</taxon>
        <taxon>Dinophyceae</taxon>
        <taxon>Suessiales</taxon>
        <taxon>Suessiaceae</taxon>
        <taxon>Polarella</taxon>
    </lineage>
</organism>
<name>A0A813INE8_POLGL</name>
<sequence>MCSILGIYQNFDDDRCAVTLVTLFAYDFVSLSRCLTEAYLSGACGWSSVHVCVGWTCAHCCDLHRALAVFAIRPCPIEYSESFALMPVYFTFPCRFLKAGARNRGNVNMTLVWTSQQEIYMSPGERDALQSEVDTCDREAEAARQNRDQQQLLMQLEKGLHLRRKLFQEASQEVSAACRRLCEACNFAATVLLQQENLKGAHELLKRAEQVADRSDLDRAITWNNLACYYRRTGKLRSAVTFLERALAIEEHSGNADAA</sequence>
<evidence type="ECO:0000256" key="1">
    <source>
        <dbReference type="PROSITE-ProRule" id="PRU00339"/>
    </source>
</evidence>
<dbReference type="Proteomes" id="UP000626109">
    <property type="component" value="Unassembled WGS sequence"/>
</dbReference>
<dbReference type="InterPro" id="IPR011990">
    <property type="entry name" value="TPR-like_helical_dom_sf"/>
</dbReference>
<dbReference type="Gene3D" id="1.25.40.10">
    <property type="entry name" value="Tetratricopeptide repeat domain"/>
    <property type="match status" value="1"/>
</dbReference>
<evidence type="ECO:0000313" key="2">
    <source>
        <dbReference type="EMBL" id="CAE8653941.1"/>
    </source>
</evidence>
<dbReference type="InterPro" id="IPR019734">
    <property type="entry name" value="TPR_rpt"/>
</dbReference>
<proteinExistence type="predicted"/>
<dbReference type="Pfam" id="PF13424">
    <property type="entry name" value="TPR_12"/>
    <property type="match status" value="1"/>
</dbReference>
<keyword evidence="1" id="KW-0802">TPR repeat</keyword>
<dbReference type="SMART" id="SM00028">
    <property type="entry name" value="TPR"/>
    <property type="match status" value="2"/>
</dbReference>
<feature type="non-terminal residue" evidence="2">
    <location>
        <position position="1"/>
    </location>
</feature>
<dbReference type="AlphaFoldDB" id="A0A813INE8"/>
<dbReference type="SUPFAM" id="SSF48452">
    <property type="entry name" value="TPR-like"/>
    <property type="match status" value="1"/>
</dbReference>
<gene>
    <name evidence="2" type="ORF">PGLA2088_LOCUS10699</name>
</gene>
<accession>A0A813INE8</accession>